<keyword evidence="1" id="KW-0175">Coiled coil</keyword>
<dbReference type="GeneID" id="59381077"/>
<dbReference type="RefSeq" id="XP_036626599.1">
    <property type="nucleotide sequence ID" value="XM_036780744.1"/>
</dbReference>
<evidence type="ECO:0000256" key="1">
    <source>
        <dbReference type="SAM" id="Coils"/>
    </source>
</evidence>
<dbReference type="EMBL" id="JACETU010000009">
    <property type="protein sequence ID" value="KAF7420741.1"/>
    <property type="molecule type" value="Genomic_DNA"/>
</dbReference>
<sequence length="743" mass="84482">MSVEATPRTLWERSLMGCACHIGELSCDSCEAYLYHVSTGWGANEKGLRDIVKTNNNAPLLQAQLSEMETKFSSLQPSIARIADLEDQIRRLTDERDIATRLVSHLEAKISMTEKESPTESGHLDQIRLLTTERDRVVKSLNEQTELLRVQTSVSEASDARCSSLAAANGLLIQEKHNRDTEISQLRNEIDVLVLKNKEILNAHNKVLQDERSLTADLRETIRFVEYSPLLDTIRESNPFRHLQKVGQLEVKSTTDGHHGIDKDVRIEESGGQSNLDNATDCNDDRYEERTVGALDASHHNNTHSRDHHHDLDDTDSGGNPRKRPRYSSAELRDTHGKEPALGDFNMHATPPPSPLPMGPIIDYPMRSFSPAPTPDPRLPKINPIARPQIDPLNSEWRIPPSWVPANAHVSVVDGKWRAGSDKEDALRNEALHLPPPALEPPFGTGFPQNIDQVKQYMELASQPNQERALAYVLSWVKATEKIHPSQYFSWMSYLRQNWRQPQWIKDKHPDTVRSRRPGSGHVKRRRQNNKVVPVSRPRWDAPLEDWGHYFWSSPKTVRFTDGLRLPNNNNGIKLRQVRGYVMVASRAPFEATERQIWHRACAELLAFPRRYEDYVLNGLSISNGRIMQPAKVTKKYTDESAAHELARQGVTVDEVHDAQPYGFFWLLDNRFHAEMGQGIKELVKAINEIPKHDIDAVPRFEPQVYPEPSKVLISDYNPTEASSSRRSMSQPSDDGGDDYDFY</sequence>
<proteinExistence type="predicted"/>
<reference evidence="3" key="1">
    <citation type="submission" date="2019-07" db="EMBL/GenBank/DDBJ databases">
        <authorList>
            <person name="Palmer J.M."/>
        </authorList>
    </citation>
    <scope>NUCLEOTIDE SEQUENCE</scope>
    <source>
        <strain evidence="3">PC9</strain>
    </source>
</reference>
<feature type="region of interest" description="Disordered" evidence="2">
    <location>
        <begin position="298"/>
        <end position="347"/>
    </location>
</feature>
<feature type="compositionally biased region" description="Basic residues" evidence="2">
    <location>
        <begin position="515"/>
        <end position="529"/>
    </location>
</feature>
<feature type="compositionally biased region" description="Basic and acidic residues" evidence="2">
    <location>
        <begin position="331"/>
        <end position="341"/>
    </location>
</feature>
<feature type="coiled-coil region" evidence="1">
    <location>
        <begin position="82"/>
        <end position="109"/>
    </location>
</feature>
<dbReference type="OrthoDB" id="10491260at2759"/>
<evidence type="ECO:0000256" key="2">
    <source>
        <dbReference type="SAM" id="MobiDB-lite"/>
    </source>
</evidence>
<feature type="compositionally biased region" description="Low complexity" evidence="2">
    <location>
        <begin position="723"/>
        <end position="733"/>
    </location>
</feature>
<feature type="compositionally biased region" description="Polar residues" evidence="2">
    <location>
        <begin position="271"/>
        <end position="281"/>
    </location>
</feature>
<dbReference type="AlphaFoldDB" id="A0A8H6ZQ71"/>
<dbReference type="VEuPathDB" id="FungiDB:PC9H_011259"/>
<feature type="region of interest" description="Disordered" evidence="2">
    <location>
        <begin position="506"/>
        <end position="532"/>
    </location>
</feature>
<evidence type="ECO:0000313" key="4">
    <source>
        <dbReference type="Proteomes" id="UP000623687"/>
    </source>
</evidence>
<dbReference type="Proteomes" id="UP000623687">
    <property type="component" value="Unassembled WGS sequence"/>
</dbReference>
<evidence type="ECO:0000313" key="3">
    <source>
        <dbReference type="EMBL" id="KAF7420741.1"/>
    </source>
</evidence>
<accession>A0A8H6ZQ71</accession>
<organism evidence="3 4">
    <name type="scientific">Pleurotus ostreatus</name>
    <name type="common">Oyster mushroom</name>
    <name type="synonym">White-rot fungus</name>
    <dbReference type="NCBI Taxonomy" id="5322"/>
    <lineage>
        <taxon>Eukaryota</taxon>
        <taxon>Fungi</taxon>
        <taxon>Dikarya</taxon>
        <taxon>Basidiomycota</taxon>
        <taxon>Agaricomycotina</taxon>
        <taxon>Agaricomycetes</taxon>
        <taxon>Agaricomycetidae</taxon>
        <taxon>Agaricales</taxon>
        <taxon>Pleurotineae</taxon>
        <taxon>Pleurotaceae</taxon>
        <taxon>Pleurotus</taxon>
    </lineage>
</organism>
<feature type="compositionally biased region" description="Basic and acidic residues" evidence="2">
    <location>
        <begin position="254"/>
        <end position="269"/>
    </location>
</feature>
<keyword evidence="4" id="KW-1185">Reference proteome</keyword>
<comment type="caution">
    <text evidence="3">The sequence shown here is derived from an EMBL/GenBank/DDBJ whole genome shotgun (WGS) entry which is preliminary data.</text>
</comment>
<gene>
    <name evidence="3" type="ORF">PC9H_011259</name>
</gene>
<name>A0A8H6ZQ71_PLEOS</name>
<protein>
    <submittedName>
        <fullName evidence="3">Uncharacterized protein</fullName>
    </submittedName>
</protein>
<feature type="region of interest" description="Disordered" evidence="2">
    <location>
        <begin position="710"/>
        <end position="743"/>
    </location>
</feature>
<feature type="region of interest" description="Disordered" evidence="2">
    <location>
        <begin position="254"/>
        <end position="284"/>
    </location>
</feature>